<evidence type="ECO:0000313" key="3">
    <source>
        <dbReference type="Proteomes" id="UP001596203"/>
    </source>
</evidence>
<dbReference type="RefSeq" id="WP_377422369.1">
    <property type="nucleotide sequence ID" value="NZ_JBHSPR010000010.1"/>
</dbReference>
<dbReference type="Proteomes" id="UP001596203">
    <property type="component" value="Unassembled WGS sequence"/>
</dbReference>
<gene>
    <name evidence="2" type="ORF">ACFP2T_16560</name>
</gene>
<feature type="region of interest" description="Disordered" evidence="1">
    <location>
        <begin position="59"/>
        <end position="83"/>
    </location>
</feature>
<sequence>MTRDLRQELAANREDRTKLSAELAGAEQEERTLIADAWRDHIPPGEIVTLTGRSAAHIRKLRPADVPPARSGGGAAPKRRRKS</sequence>
<organism evidence="2 3">
    <name type="scientific">Plantactinospora solaniradicis</name>
    <dbReference type="NCBI Taxonomy" id="1723736"/>
    <lineage>
        <taxon>Bacteria</taxon>
        <taxon>Bacillati</taxon>
        <taxon>Actinomycetota</taxon>
        <taxon>Actinomycetes</taxon>
        <taxon>Micromonosporales</taxon>
        <taxon>Micromonosporaceae</taxon>
        <taxon>Plantactinospora</taxon>
    </lineage>
</organism>
<reference evidence="3" key="1">
    <citation type="journal article" date="2019" name="Int. J. Syst. Evol. Microbiol.">
        <title>The Global Catalogue of Microorganisms (GCM) 10K type strain sequencing project: providing services to taxonomists for standard genome sequencing and annotation.</title>
        <authorList>
            <consortium name="The Broad Institute Genomics Platform"/>
            <consortium name="The Broad Institute Genome Sequencing Center for Infectious Disease"/>
            <person name="Wu L."/>
            <person name="Ma J."/>
        </authorList>
    </citation>
    <scope>NUCLEOTIDE SEQUENCE [LARGE SCALE GENOMIC DNA]</scope>
    <source>
        <strain evidence="3">ZS-35-S2</strain>
    </source>
</reference>
<proteinExistence type="predicted"/>
<protein>
    <submittedName>
        <fullName evidence="2">Uncharacterized protein</fullName>
    </submittedName>
</protein>
<comment type="caution">
    <text evidence="2">The sequence shown here is derived from an EMBL/GenBank/DDBJ whole genome shotgun (WGS) entry which is preliminary data.</text>
</comment>
<accession>A0ABW1K7W9</accession>
<dbReference type="EMBL" id="JBHSPR010000010">
    <property type="protein sequence ID" value="MFC6017815.1"/>
    <property type="molecule type" value="Genomic_DNA"/>
</dbReference>
<evidence type="ECO:0000313" key="2">
    <source>
        <dbReference type="EMBL" id="MFC6017815.1"/>
    </source>
</evidence>
<name>A0ABW1K7W9_9ACTN</name>
<keyword evidence="3" id="KW-1185">Reference proteome</keyword>
<evidence type="ECO:0000256" key="1">
    <source>
        <dbReference type="SAM" id="MobiDB-lite"/>
    </source>
</evidence>